<evidence type="ECO:0000313" key="10">
    <source>
        <dbReference type="EMBL" id="KAK3589214.1"/>
    </source>
</evidence>
<evidence type="ECO:0000256" key="3">
    <source>
        <dbReference type="ARBA" id="ARBA00022737"/>
    </source>
</evidence>
<feature type="region of interest" description="Disordered" evidence="8">
    <location>
        <begin position="20"/>
        <end position="85"/>
    </location>
</feature>
<reference evidence="10" key="2">
    <citation type="journal article" date="2021" name="Genome Biol. Evol.">
        <title>Developing a high-quality reference genome for a parasitic bivalve with doubly uniparental inheritance (Bivalvia: Unionida).</title>
        <authorList>
            <person name="Smith C.H."/>
        </authorList>
    </citation>
    <scope>NUCLEOTIDE SEQUENCE</scope>
    <source>
        <strain evidence="10">CHS0354</strain>
        <tissue evidence="10">Mantle</tissue>
    </source>
</reference>
<accession>A0AAE0VT56</accession>
<dbReference type="GO" id="GO:0005634">
    <property type="term" value="C:nucleus"/>
    <property type="evidence" value="ECO:0007669"/>
    <property type="project" value="UniProtKB-SubCell"/>
</dbReference>
<dbReference type="Pfam" id="PF12874">
    <property type="entry name" value="zf-met"/>
    <property type="match status" value="2"/>
</dbReference>
<keyword evidence="4 7" id="KW-0863">Zinc-finger</keyword>
<dbReference type="PANTHER" id="PTHR46144:SF6">
    <property type="entry name" value="C2H2-TYPE DOMAIN-CONTAINING PROTEIN"/>
    <property type="match status" value="1"/>
</dbReference>
<protein>
    <recommendedName>
        <fullName evidence="9">C2H2-type domain-containing protein</fullName>
    </recommendedName>
</protein>
<feature type="region of interest" description="Disordered" evidence="8">
    <location>
        <begin position="163"/>
        <end position="209"/>
    </location>
</feature>
<evidence type="ECO:0000256" key="2">
    <source>
        <dbReference type="ARBA" id="ARBA00022723"/>
    </source>
</evidence>
<evidence type="ECO:0000259" key="9">
    <source>
        <dbReference type="PROSITE" id="PS50157"/>
    </source>
</evidence>
<dbReference type="Proteomes" id="UP001195483">
    <property type="component" value="Unassembled WGS sequence"/>
</dbReference>
<sequence length="209" mass="22799">MNRCDICHLSLNSSEQYQQHLGGKKHLDKLKAAGITPTPPPPKPPTIYGGSFVSAGYQGSHNPAQPPPPPPPPSGQGTYSMPSTNPVMKAVLDNVFGKLPTKRKQFTELCDVCKVEFNSRQQLEQHLGGSKHAKKLRMNEISPVKDLKCTLCAKNFTSVEQMQQHLRGKKHEKSVEQQSSENKGNNESNTSAVTGNEANTTPIVETTTA</sequence>
<dbReference type="PROSITE" id="PS00028">
    <property type="entry name" value="ZINC_FINGER_C2H2_1"/>
    <property type="match status" value="1"/>
</dbReference>
<feature type="compositionally biased region" description="Polar residues" evidence="8">
    <location>
        <begin position="176"/>
        <end position="209"/>
    </location>
</feature>
<dbReference type="Gene3D" id="3.30.160.60">
    <property type="entry name" value="Classic Zinc Finger"/>
    <property type="match status" value="3"/>
</dbReference>
<keyword evidence="6" id="KW-0539">Nucleus</keyword>
<dbReference type="SMART" id="SM00355">
    <property type="entry name" value="ZnF_C2H2"/>
    <property type="match status" value="3"/>
</dbReference>
<evidence type="ECO:0000256" key="8">
    <source>
        <dbReference type="SAM" id="MobiDB-lite"/>
    </source>
</evidence>
<organism evidence="10 11">
    <name type="scientific">Potamilus streckersoni</name>
    <dbReference type="NCBI Taxonomy" id="2493646"/>
    <lineage>
        <taxon>Eukaryota</taxon>
        <taxon>Metazoa</taxon>
        <taxon>Spiralia</taxon>
        <taxon>Lophotrochozoa</taxon>
        <taxon>Mollusca</taxon>
        <taxon>Bivalvia</taxon>
        <taxon>Autobranchia</taxon>
        <taxon>Heteroconchia</taxon>
        <taxon>Palaeoheterodonta</taxon>
        <taxon>Unionida</taxon>
        <taxon>Unionoidea</taxon>
        <taxon>Unionidae</taxon>
        <taxon>Ambleminae</taxon>
        <taxon>Lampsilini</taxon>
        <taxon>Potamilus</taxon>
    </lineage>
</organism>
<comment type="caution">
    <text evidence="10">The sequence shown here is derived from an EMBL/GenBank/DDBJ whole genome shotgun (WGS) entry which is preliminary data.</text>
</comment>
<dbReference type="GO" id="GO:0003676">
    <property type="term" value="F:nucleic acid binding"/>
    <property type="evidence" value="ECO:0007669"/>
    <property type="project" value="InterPro"/>
</dbReference>
<dbReference type="PROSITE" id="PS50157">
    <property type="entry name" value="ZINC_FINGER_C2H2_2"/>
    <property type="match status" value="1"/>
</dbReference>
<evidence type="ECO:0000256" key="4">
    <source>
        <dbReference type="ARBA" id="ARBA00022771"/>
    </source>
</evidence>
<evidence type="ECO:0000256" key="7">
    <source>
        <dbReference type="PROSITE-ProRule" id="PRU00042"/>
    </source>
</evidence>
<dbReference type="SUPFAM" id="SSF57667">
    <property type="entry name" value="beta-beta-alpha zinc fingers"/>
    <property type="match status" value="3"/>
</dbReference>
<keyword evidence="11" id="KW-1185">Reference proteome</keyword>
<dbReference type="InterPro" id="IPR013087">
    <property type="entry name" value="Znf_C2H2_type"/>
</dbReference>
<dbReference type="PANTHER" id="PTHR46144">
    <property type="entry name" value="ZINC FINGER PROTEIN 385B-LIKE"/>
    <property type="match status" value="1"/>
</dbReference>
<dbReference type="Pfam" id="PF12171">
    <property type="entry name" value="zf-C2H2_jaz"/>
    <property type="match status" value="1"/>
</dbReference>
<gene>
    <name evidence="10" type="ORF">CHS0354_020075</name>
</gene>
<feature type="domain" description="C2H2-type" evidence="9">
    <location>
        <begin position="147"/>
        <end position="176"/>
    </location>
</feature>
<reference evidence="10" key="1">
    <citation type="journal article" date="2021" name="Genome Biol. Evol.">
        <title>A High-Quality Reference Genome for a Parasitic Bivalve with Doubly Uniparental Inheritance (Bivalvia: Unionida).</title>
        <authorList>
            <person name="Smith C.H."/>
        </authorList>
    </citation>
    <scope>NUCLEOTIDE SEQUENCE</scope>
    <source>
        <strain evidence="10">CHS0354</strain>
    </source>
</reference>
<feature type="compositionally biased region" description="Polar residues" evidence="8">
    <location>
        <begin position="75"/>
        <end position="85"/>
    </location>
</feature>
<dbReference type="InterPro" id="IPR051868">
    <property type="entry name" value="ZN346_ZMAT4"/>
</dbReference>
<dbReference type="InterPro" id="IPR022755">
    <property type="entry name" value="Znf_C2H2_jaz"/>
</dbReference>
<feature type="compositionally biased region" description="Pro residues" evidence="8">
    <location>
        <begin position="64"/>
        <end position="74"/>
    </location>
</feature>
<dbReference type="EMBL" id="JAEAOA010001224">
    <property type="protein sequence ID" value="KAK3589214.1"/>
    <property type="molecule type" value="Genomic_DNA"/>
</dbReference>
<evidence type="ECO:0000256" key="1">
    <source>
        <dbReference type="ARBA" id="ARBA00004123"/>
    </source>
</evidence>
<keyword evidence="5" id="KW-0862">Zinc</keyword>
<dbReference type="SMART" id="SM00451">
    <property type="entry name" value="ZnF_U1"/>
    <property type="match status" value="3"/>
</dbReference>
<proteinExistence type="predicted"/>
<dbReference type="InterPro" id="IPR036236">
    <property type="entry name" value="Znf_C2H2_sf"/>
</dbReference>
<evidence type="ECO:0000256" key="6">
    <source>
        <dbReference type="ARBA" id="ARBA00023242"/>
    </source>
</evidence>
<reference evidence="10" key="3">
    <citation type="submission" date="2023-05" db="EMBL/GenBank/DDBJ databases">
        <authorList>
            <person name="Smith C.H."/>
        </authorList>
    </citation>
    <scope>NUCLEOTIDE SEQUENCE</scope>
    <source>
        <strain evidence="10">CHS0354</strain>
        <tissue evidence="10">Mantle</tissue>
    </source>
</reference>
<comment type="subcellular location">
    <subcellularLocation>
        <location evidence="1">Nucleus</location>
    </subcellularLocation>
</comment>
<dbReference type="GO" id="GO:0008270">
    <property type="term" value="F:zinc ion binding"/>
    <property type="evidence" value="ECO:0007669"/>
    <property type="project" value="UniProtKB-KW"/>
</dbReference>
<keyword evidence="3" id="KW-0677">Repeat</keyword>
<dbReference type="InterPro" id="IPR003604">
    <property type="entry name" value="Matrin/U1-like-C_Znf_C2H2"/>
</dbReference>
<keyword evidence="2" id="KW-0479">Metal-binding</keyword>
<evidence type="ECO:0000313" key="11">
    <source>
        <dbReference type="Proteomes" id="UP001195483"/>
    </source>
</evidence>
<dbReference type="AlphaFoldDB" id="A0AAE0VT56"/>
<evidence type="ECO:0000256" key="5">
    <source>
        <dbReference type="ARBA" id="ARBA00022833"/>
    </source>
</evidence>
<name>A0AAE0VT56_9BIVA</name>